<dbReference type="InterPro" id="IPR029058">
    <property type="entry name" value="AB_hydrolase_fold"/>
</dbReference>
<evidence type="ECO:0008006" key="3">
    <source>
        <dbReference type="Google" id="ProtNLM"/>
    </source>
</evidence>
<dbReference type="Gene3D" id="3.40.50.1820">
    <property type="entry name" value="alpha/beta hydrolase"/>
    <property type="match status" value="1"/>
</dbReference>
<evidence type="ECO:0000313" key="2">
    <source>
        <dbReference type="Proteomes" id="UP000298127"/>
    </source>
</evidence>
<accession>A0A4Y9QXW9</accession>
<dbReference type="SUPFAM" id="SSF53474">
    <property type="entry name" value="alpha/beta-Hydrolases"/>
    <property type="match status" value="1"/>
</dbReference>
<dbReference type="InterPro" id="IPR006311">
    <property type="entry name" value="TAT_signal"/>
</dbReference>
<dbReference type="Proteomes" id="UP000298127">
    <property type="component" value="Unassembled WGS sequence"/>
</dbReference>
<sequence>MPGTRPTSIDAPLPTLLNRRTVLGGAAGGLLLGALSTGGVAQAATSPIPKLPYEVSRSAVRVTKLGKKQYEAIDVVLGTDRVRIFVPYASLPGTKKAIGVLWFFHANGSDYTSIDGAYKYGAEMAVDQGAVCVCANYGGSLWTTQPAIQAQVNVSKYVSTVWKVGLSFMRGNSGGGSLMCYSYGKKLVPAARGMYMANATYDMEDLFDRDPVRIAPVYGNNRALAIATNPARFDQSAWKGTRVKTVVSLLDPLVTPSKHGLALADKARPVATEVIVQYHDQGHVVPGWTQTDMIKTFQSWM</sequence>
<proteinExistence type="predicted"/>
<name>A0A4Y9QXW9_9MICO</name>
<dbReference type="PROSITE" id="PS51318">
    <property type="entry name" value="TAT"/>
    <property type="match status" value="1"/>
</dbReference>
<dbReference type="EMBL" id="SPQZ01000004">
    <property type="protein sequence ID" value="TFV96967.1"/>
    <property type="molecule type" value="Genomic_DNA"/>
</dbReference>
<reference evidence="1 2" key="1">
    <citation type="journal article" date="2018" name="J. Microbiol.">
        <title>Leifsonia flava sp. nov., a novel actinobacterium isolated from the rhizosphere of Aquilegia viridiflora.</title>
        <authorList>
            <person name="Cai Y."/>
            <person name="Tao W.Z."/>
            <person name="Ma Y.J."/>
            <person name="Cheng J."/>
            <person name="Zhang M.Y."/>
            <person name="Zhang Y.X."/>
        </authorList>
    </citation>
    <scope>NUCLEOTIDE SEQUENCE [LARGE SCALE GENOMIC DNA]</scope>
    <source>
        <strain evidence="1 2">SYP-B2174</strain>
    </source>
</reference>
<gene>
    <name evidence="1" type="ORF">E4M00_12990</name>
</gene>
<organism evidence="1 2">
    <name type="scientific">Orlajensenia leifsoniae</name>
    <dbReference type="NCBI Taxonomy" id="2561933"/>
    <lineage>
        <taxon>Bacteria</taxon>
        <taxon>Bacillati</taxon>
        <taxon>Actinomycetota</taxon>
        <taxon>Actinomycetes</taxon>
        <taxon>Micrococcales</taxon>
        <taxon>Microbacteriaceae</taxon>
        <taxon>Orlajensenia</taxon>
    </lineage>
</organism>
<protein>
    <recommendedName>
        <fullName evidence="3">Alpha/beta hydrolase</fullName>
    </recommendedName>
</protein>
<dbReference type="AlphaFoldDB" id="A0A4Y9QXW9"/>
<dbReference type="RefSeq" id="WP_135120923.1">
    <property type="nucleotide sequence ID" value="NZ_SPQZ01000004.1"/>
</dbReference>
<evidence type="ECO:0000313" key="1">
    <source>
        <dbReference type="EMBL" id="TFV96967.1"/>
    </source>
</evidence>
<keyword evidence="2" id="KW-1185">Reference proteome</keyword>
<comment type="caution">
    <text evidence="1">The sequence shown here is derived from an EMBL/GenBank/DDBJ whole genome shotgun (WGS) entry which is preliminary data.</text>
</comment>